<dbReference type="AlphaFoldDB" id="A0A0D3EIS5"/>
<protein>
    <submittedName>
        <fullName evidence="1">Uncharacterized protein</fullName>
    </submittedName>
</protein>
<dbReference type="HOGENOM" id="CLU_2324064_0_0_1"/>
<dbReference type="EnsemblPlants" id="OBART01G00710.1">
    <property type="protein sequence ID" value="OBART01G00710.1"/>
    <property type="gene ID" value="OBART01G00710"/>
</dbReference>
<name>A0A0D3EIS5_9ORYZ</name>
<evidence type="ECO:0000313" key="2">
    <source>
        <dbReference type="Proteomes" id="UP000026960"/>
    </source>
</evidence>
<reference evidence="1" key="1">
    <citation type="journal article" date="2009" name="Rice">
        <title>De Novo Next Generation Sequencing of Plant Genomes.</title>
        <authorList>
            <person name="Rounsley S."/>
            <person name="Marri P.R."/>
            <person name="Yu Y."/>
            <person name="He R."/>
            <person name="Sisneros N."/>
            <person name="Goicoechea J.L."/>
            <person name="Lee S.J."/>
            <person name="Angelova A."/>
            <person name="Kudrna D."/>
            <person name="Luo M."/>
            <person name="Affourtit J."/>
            <person name="Desany B."/>
            <person name="Knight J."/>
            <person name="Niazi F."/>
            <person name="Egholm M."/>
            <person name="Wing R.A."/>
        </authorList>
    </citation>
    <scope>NUCLEOTIDE SEQUENCE [LARGE SCALE GENOMIC DNA]</scope>
    <source>
        <strain evidence="1">cv. IRGC 105608</strain>
    </source>
</reference>
<accession>A0A0D3EIS5</accession>
<dbReference type="Proteomes" id="UP000026960">
    <property type="component" value="Chromosome 1"/>
</dbReference>
<dbReference type="Gramene" id="OBART01G00710.1">
    <property type="protein sequence ID" value="OBART01G00710.1"/>
    <property type="gene ID" value="OBART01G00710"/>
</dbReference>
<sequence length="99" mass="10936">MDEGILPCTPSIPLISGPICRVINGPLVVTSPTTNQGVADRVVVLVDQTSPHDEIRITRRFHRPPPSIPTDITIALLLHQWNDFPLDKEAGKPNEKPRD</sequence>
<organism evidence="1">
    <name type="scientific">Oryza barthii</name>
    <dbReference type="NCBI Taxonomy" id="65489"/>
    <lineage>
        <taxon>Eukaryota</taxon>
        <taxon>Viridiplantae</taxon>
        <taxon>Streptophyta</taxon>
        <taxon>Embryophyta</taxon>
        <taxon>Tracheophyta</taxon>
        <taxon>Spermatophyta</taxon>
        <taxon>Magnoliopsida</taxon>
        <taxon>Liliopsida</taxon>
        <taxon>Poales</taxon>
        <taxon>Poaceae</taxon>
        <taxon>BOP clade</taxon>
        <taxon>Oryzoideae</taxon>
        <taxon>Oryzeae</taxon>
        <taxon>Oryzinae</taxon>
        <taxon>Oryza</taxon>
    </lineage>
</organism>
<evidence type="ECO:0000313" key="1">
    <source>
        <dbReference type="EnsemblPlants" id="OBART01G00710.1"/>
    </source>
</evidence>
<dbReference type="PaxDb" id="65489-OBART01G00710.1"/>
<keyword evidence="2" id="KW-1185">Reference proteome</keyword>
<reference evidence="1" key="2">
    <citation type="submission" date="2015-03" db="UniProtKB">
        <authorList>
            <consortium name="EnsemblPlants"/>
        </authorList>
    </citation>
    <scope>IDENTIFICATION</scope>
</reference>
<proteinExistence type="predicted"/>